<dbReference type="InterPro" id="IPR011604">
    <property type="entry name" value="PDDEXK-like_dom_sf"/>
</dbReference>
<dbReference type="Proteomes" id="UP000184280">
    <property type="component" value="Unassembled WGS sequence"/>
</dbReference>
<reference evidence="2 3" key="1">
    <citation type="submission" date="2016-11" db="EMBL/GenBank/DDBJ databases">
        <authorList>
            <person name="Jaros S."/>
            <person name="Januszkiewicz K."/>
            <person name="Wedrychowicz H."/>
        </authorList>
    </citation>
    <scope>NUCLEOTIDE SEQUENCE [LARGE SCALE GENOMIC DNA]</scope>
    <source>
        <strain evidence="2 3">BPI-34</strain>
    </source>
</reference>
<protein>
    <submittedName>
        <fullName evidence="2">PD-(D/E)XK nuclease superfamily protein</fullName>
    </submittedName>
</protein>
<name>A0A1M7JPM0_XYLRU</name>
<feature type="domain" description="PD-(D/E)XK endonuclease-like" evidence="1">
    <location>
        <begin position="609"/>
        <end position="858"/>
    </location>
</feature>
<sequence length="900" mass="103718">MQQETNKTYDMKIIYCPFYNGNYYLDMHNNQVALDVQVLETQGLLTQLAMHAGIHQQIPSYPDRLASYHKALLEYDKDYADNTFHNSIDIDSMSVAKTLLQWRDYLALCGWNSDINLCNCTRLNTLAEIDKGFDDKGLAKLLNKLQEQLDLMVSGKATLPTIYKELIIEIPCTMELLPDYIQPVLNSLQSLGVTIEVNEENTNAMPETINEIHFSQQWKAEAWLSQQDPQAYDLWINTVNKRLDNWLHMSGQPVCGSEMENANPQITQLFLLAVQLFQRPLNVNTLLQYLFLPECPLDKRFRRELAKNIVREGGFCNDKVQKCIKAYIEREFKDEKDTTPQNTTQAQREADYLGYLPFDLRNEEQALPLAEEGDLVDKNTLSVFLTSIESHVSERAVKIAAKQPYDARISQLKTVSEMIKALTDQIDKIIVGDLSFKKLIQWAQSLYEAGNYKLYNAQTHSRMLITQPSNMISYAAKVIWCDFYGDVAKKLSTDFLSPFEQQELKKHGVHLWDKDNETKLLNILYARPLHHTTESLTVITCDKLGAAKLPLHPLYHFIQGTAQKQDGDALYNALATKVVNIVNNRRDDINKEIRFDAKTHPVTWKDTESFTSMEELLQNPFDYFMQYPLQFQDISDTNIKLSTTYGYVAHETIEYLFTIDRGNITLSNYVESHYEEALHRALLRKGALLLLPEHHLDKDRLTYQLRKCVKNLAALVEENGLTVINCEQKEKKQLDFEEGIFLKGYIDMVLKDKAGNEVVFDLKWTSKKNKFQKKLEKNRALQLAIYQAMLKKHSGESAIVRTAYYVMPQGKLFSTDNFSGANFEQITPASHDKVMEQLRKGYTERRKEINEGVIETADNMSVKDLDYNKAPGTFPLEDNEAKTTPKKVENKYSDYKCFTI</sequence>
<evidence type="ECO:0000313" key="2">
    <source>
        <dbReference type="EMBL" id="SHM54851.1"/>
    </source>
</evidence>
<dbReference type="EMBL" id="FRCJ01000004">
    <property type="protein sequence ID" value="SHM54851.1"/>
    <property type="molecule type" value="Genomic_DNA"/>
</dbReference>
<proteinExistence type="predicted"/>
<dbReference type="AlphaFoldDB" id="A0A1M7JPM0"/>
<dbReference type="Gene3D" id="3.90.320.10">
    <property type="match status" value="1"/>
</dbReference>
<evidence type="ECO:0000313" key="3">
    <source>
        <dbReference type="Proteomes" id="UP000184280"/>
    </source>
</evidence>
<gene>
    <name evidence="2" type="ORF">SAMN04488494_2131</name>
</gene>
<evidence type="ECO:0000259" key="1">
    <source>
        <dbReference type="Pfam" id="PF12705"/>
    </source>
</evidence>
<dbReference type="Pfam" id="PF12705">
    <property type="entry name" value="PDDEXK_1"/>
    <property type="match status" value="1"/>
</dbReference>
<dbReference type="InterPro" id="IPR038726">
    <property type="entry name" value="PDDEXK_AddAB-type"/>
</dbReference>
<accession>A0A1M7JPM0</accession>
<organism evidence="2 3">
    <name type="scientific">Xylanibacter ruminicola</name>
    <name type="common">Prevotella ruminicola</name>
    <dbReference type="NCBI Taxonomy" id="839"/>
    <lineage>
        <taxon>Bacteria</taxon>
        <taxon>Pseudomonadati</taxon>
        <taxon>Bacteroidota</taxon>
        <taxon>Bacteroidia</taxon>
        <taxon>Bacteroidales</taxon>
        <taxon>Prevotellaceae</taxon>
        <taxon>Xylanibacter</taxon>
    </lineage>
</organism>